<reference evidence="2" key="2">
    <citation type="journal article" date="2013" name="PLoS Genet.">
        <title>Comparative genome structure, secondary metabolite, and effector coding capacity across Cochliobolus pathogens.</title>
        <authorList>
            <person name="Condon B.J."/>
            <person name="Leng Y."/>
            <person name="Wu D."/>
            <person name="Bushley K.E."/>
            <person name="Ohm R.A."/>
            <person name="Otillar R."/>
            <person name="Martin J."/>
            <person name="Schackwitz W."/>
            <person name="Grimwood J."/>
            <person name="MohdZainudin N."/>
            <person name="Xue C."/>
            <person name="Wang R."/>
            <person name="Manning V.A."/>
            <person name="Dhillon B."/>
            <person name="Tu Z.J."/>
            <person name="Steffenson B.J."/>
            <person name="Salamov A."/>
            <person name="Sun H."/>
            <person name="Lowry S."/>
            <person name="LaButti K."/>
            <person name="Han J."/>
            <person name="Copeland A."/>
            <person name="Lindquist E."/>
            <person name="Barry K."/>
            <person name="Schmutz J."/>
            <person name="Baker S.E."/>
            <person name="Ciuffetti L.M."/>
            <person name="Grigoriev I.V."/>
            <person name="Zhong S."/>
            <person name="Turgeon B.G."/>
        </authorList>
    </citation>
    <scope>NUCLEOTIDE SEQUENCE [LARGE SCALE GENOMIC DNA]</scope>
    <source>
        <strain evidence="2">C5 / ATCC 48332 / race O</strain>
    </source>
</reference>
<name>M2UCV1_COCH5</name>
<keyword evidence="2" id="KW-1185">Reference proteome</keyword>
<evidence type="ECO:0000313" key="2">
    <source>
        <dbReference type="Proteomes" id="UP000016936"/>
    </source>
</evidence>
<dbReference type="EMBL" id="KB445576">
    <property type="protein sequence ID" value="EMD91531.1"/>
    <property type="molecule type" value="Genomic_DNA"/>
</dbReference>
<protein>
    <submittedName>
        <fullName evidence="1">Uncharacterized protein</fullName>
    </submittedName>
</protein>
<evidence type="ECO:0000313" key="1">
    <source>
        <dbReference type="EMBL" id="EMD91531.1"/>
    </source>
</evidence>
<dbReference type="HOGENOM" id="CLU_143601_0_0_1"/>
<sequence length="98" mass="11244">MWWRRHHPRAQPCLVYEVVPGCQTHPTYRSLAQCPRCPRCPPGAPLLSRRVVRLGFGQTNKQQAGAASCSQPCVSAILYVHPSIHWWYMQSVHLPGRW</sequence>
<organism evidence="1 2">
    <name type="scientific">Cochliobolus heterostrophus (strain C5 / ATCC 48332 / race O)</name>
    <name type="common">Southern corn leaf blight fungus</name>
    <name type="synonym">Bipolaris maydis</name>
    <dbReference type="NCBI Taxonomy" id="701091"/>
    <lineage>
        <taxon>Eukaryota</taxon>
        <taxon>Fungi</taxon>
        <taxon>Dikarya</taxon>
        <taxon>Ascomycota</taxon>
        <taxon>Pezizomycotina</taxon>
        <taxon>Dothideomycetes</taxon>
        <taxon>Pleosporomycetidae</taxon>
        <taxon>Pleosporales</taxon>
        <taxon>Pleosporineae</taxon>
        <taxon>Pleosporaceae</taxon>
        <taxon>Bipolaris</taxon>
    </lineage>
</organism>
<dbReference type="Proteomes" id="UP000016936">
    <property type="component" value="Unassembled WGS sequence"/>
</dbReference>
<dbReference type="OrthoDB" id="10524746at2759"/>
<proteinExistence type="predicted"/>
<dbReference type="OMA" id="VPGCQTH"/>
<gene>
    <name evidence="1" type="ORF">COCHEDRAFT_1102249</name>
</gene>
<reference evidence="1 2" key="1">
    <citation type="journal article" date="2012" name="PLoS Pathog.">
        <title>Diverse lifestyles and strategies of plant pathogenesis encoded in the genomes of eighteen Dothideomycetes fungi.</title>
        <authorList>
            <person name="Ohm R.A."/>
            <person name="Feau N."/>
            <person name="Henrissat B."/>
            <person name="Schoch C.L."/>
            <person name="Horwitz B.A."/>
            <person name="Barry K.W."/>
            <person name="Condon B.J."/>
            <person name="Copeland A.C."/>
            <person name="Dhillon B."/>
            <person name="Glaser F."/>
            <person name="Hesse C.N."/>
            <person name="Kosti I."/>
            <person name="LaButti K."/>
            <person name="Lindquist E.A."/>
            <person name="Lucas S."/>
            <person name="Salamov A.A."/>
            <person name="Bradshaw R.E."/>
            <person name="Ciuffetti L."/>
            <person name="Hamelin R.C."/>
            <person name="Kema G.H.J."/>
            <person name="Lawrence C."/>
            <person name="Scott J.A."/>
            <person name="Spatafora J.W."/>
            <person name="Turgeon B.G."/>
            <person name="de Wit P.J.G.M."/>
            <person name="Zhong S."/>
            <person name="Goodwin S.B."/>
            <person name="Grigoriev I.V."/>
        </authorList>
    </citation>
    <scope>NUCLEOTIDE SEQUENCE [LARGE SCALE GENOMIC DNA]</scope>
    <source>
        <strain evidence="2">C5 / ATCC 48332 / race O</strain>
    </source>
</reference>
<dbReference type="AlphaFoldDB" id="M2UCV1"/>
<accession>M2UCV1</accession>